<accession>A0A3L6RH22</accession>
<comment type="caution">
    <text evidence="2">The sequence shown here is derived from an EMBL/GenBank/DDBJ whole genome shotgun (WGS) entry which is preliminary data.</text>
</comment>
<evidence type="ECO:0000313" key="2">
    <source>
        <dbReference type="EMBL" id="RLN03800.1"/>
    </source>
</evidence>
<dbReference type="AlphaFoldDB" id="A0A3L6RH22"/>
<evidence type="ECO:0000256" key="1">
    <source>
        <dbReference type="SAM" id="MobiDB-lite"/>
    </source>
</evidence>
<reference evidence="3" key="1">
    <citation type="journal article" date="2019" name="Nat. Commun.">
        <title>The genome of broomcorn millet.</title>
        <authorList>
            <person name="Zou C."/>
            <person name="Miki D."/>
            <person name="Li D."/>
            <person name="Tang Q."/>
            <person name="Xiao L."/>
            <person name="Rajput S."/>
            <person name="Deng P."/>
            <person name="Jia W."/>
            <person name="Huang R."/>
            <person name="Zhang M."/>
            <person name="Sun Y."/>
            <person name="Hu J."/>
            <person name="Fu X."/>
            <person name="Schnable P.S."/>
            <person name="Li F."/>
            <person name="Zhang H."/>
            <person name="Feng B."/>
            <person name="Zhu X."/>
            <person name="Liu R."/>
            <person name="Schnable J.C."/>
            <person name="Zhu J.-K."/>
            <person name="Zhang H."/>
        </authorList>
    </citation>
    <scope>NUCLEOTIDE SEQUENCE [LARGE SCALE GENOMIC DNA]</scope>
</reference>
<name>A0A3L6RH22_PANMI</name>
<proteinExistence type="predicted"/>
<evidence type="ECO:0000313" key="3">
    <source>
        <dbReference type="Proteomes" id="UP000275267"/>
    </source>
</evidence>
<dbReference type="EMBL" id="PQIB02000008">
    <property type="protein sequence ID" value="RLN03800.1"/>
    <property type="molecule type" value="Genomic_DNA"/>
</dbReference>
<keyword evidence="3" id="KW-1185">Reference proteome</keyword>
<dbReference type="Proteomes" id="UP000275267">
    <property type="component" value="Unassembled WGS sequence"/>
</dbReference>
<feature type="region of interest" description="Disordered" evidence="1">
    <location>
        <begin position="49"/>
        <end position="113"/>
    </location>
</feature>
<organism evidence="2 3">
    <name type="scientific">Panicum miliaceum</name>
    <name type="common">Proso millet</name>
    <name type="synonym">Broomcorn millet</name>
    <dbReference type="NCBI Taxonomy" id="4540"/>
    <lineage>
        <taxon>Eukaryota</taxon>
        <taxon>Viridiplantae</taxon>
        <taxon>Streptophyta</taxon>
        <taxon>Embryophyta</taxon>
        <taxon>Tracheophyta</taxon>
        <taxon>Spermatophyta</taxon>
        <taxon>Magnoliopsida</taxon>
        <taxon>Liliopsida</taxon>
        <taxon>Poales</taxon>
        <taxon>Poaceae</taxon>
        <taxon>PACMAD clade</taxon>
        <taxon>Panicoideae</taxon>
        <taxon>Panicodae</taxon>
        <taxon>Paniceae</taxon>
        <taxon>Panicinae</taxon>
        <taxon>Panicum</taxon>
        <taxon>Panicum sect. Panicum</taxon>
    </lineage>
</organism>
<protein>
    <submittedName>
        <fullName evidence="2">Uncharacterized protein</fullName>
    </submittedName>
</protein>
<gene>
    <name evidence="2" type="ORF">C2845_PM13G18230</name>
</gene>
<sequence length="113" mass="11735">MAGSGCVRACAGPPLLRRQRRLVVAERGMVAPRHPGKLHDLHRDRVRVGSAGERGLGEVRGDPAPGGAVHGARGDEQRAGADLLDCGGIPSPDLLDRGGQHTKSPVPRASLTS</sequence>